<keyword evidence="6" id="KW-1015">Disulfide bond</keyword>
<comment type="subcellular location">
    <subcellularLocation>
        <location evidence="1">Membrane</location>
        <topology evidence="1">Single-pass type I membrane protein</topology>
    </subcellularLocation>
</comment>
<evidence type="ECO:0000313" key="12">
    <source>
        <dbReference type="Ensembl" id="ENSSSCP00060011190.1"/>
    </source>
</evidence>
<dbReference type="Gene3D" id="2.60.40.10">
    <property type="entry name" value="Immunoglobulins"/>
    <property type="match status" value="1"/>
</dbReference>
<dbReference type="FunFam" id="2.60.40.10:FF:000774">
    <property type="entry name" value="Hepatitis A virus cellular receptor 1"/>
    <property type="match status" value="1"/>
</dbReference>
<evidence type="ECO:0000256" key="5">
    <source>
        <dbReference type="ARBA" id="ARBA00023136"/>
    </source>
</evidence>
<evidence type="ECO:0000256" key="9">
    <source>
        <dbReference type="ARBA" id="ARBA00038203"/>
    </source>
</evidence>
<evidence type="ECO:0000256" key="10">
    <source>
        <dbReference type="SAM" id="Phobius"/>
    </source>
</evidence>
<dbReference type="PANTHER" id="PTHR15498:SF73">
    <property type="entry name" value="HEPATITIS A VIRUS CELLULAR RECEPTOR 2"/>
    <property type="match status" value="1"/>
</dbReference>
<sequence>MLEEGSLVIVVPPGLQISSELFSTQDSSSGFLFLLQGMACSFPEGPTSFIACILLSFPLYPGSLEGVYVADVGQDAHLPCTYSPATPENLVPVCWGKGPCPVFECHSLVLSTDGRNMKYRTSSRYLLKRNVHKGDVTLTIEKVTLADSGIYCCRVQFPGPMNDQKTNLELVIQPARVTTALTPRRNVTAAAPRMLTTWGPGSVAETQTLETLYGKNQTEISTLADELQGMDVTTRTGLYIGVGVSAGLAFILISSALIFKWYSESKDNLQNSSLVTLANLPPPGLPNTAAEGMHSEDNVYIIEENAYEMEDPYEYEFCYITNGQQS</sequence>
<evidence type="ECO:0000256" key="3">
    <source>
        <dbReference type="ARBA" id="ARBA00022729"/>
    </source>
</evidence>
<protein>
    <recommendedName>
        <fullName evidence="11">Ig-like domain-containing protein</fullName>
    </recommendedName>
</protein>
<dbReference type="InterPro" id="IPR013106">
    <property type="entry name" value="Ig_V-set"/>
</dbReference>
<organism evidence="12 13">
    <name type="scientific">Sus scrofa</name>
    <name type="common">Pig</name>
    <dbReference type="NCBI Taxonomy" id="9823"/>
    <lineage>
        <taxon>Eukaryota</taxon>
        <taxon>Metazoa</taxon>
        <taxon>Chordata</taxon>
        <taxon>Craniata</taxon>
        <taxon>Vertebrata</taxon>
        <taxon>Euteleostomi</taxon>
        <taxon>Mammalia</taxon>
        <taxon>Eutheria</taxon>
        <taxon>Laurasiatheria</taxon>
        <taxon>Artiodactyla</taxon>
        <taxon>Suina</taxon>
        <taxon>Suidae</taxon>
        <taxon>Sus</taxon>
    </lineage>
</organism>
<evidence type="ECO:0000256" key="6">
    <source>
        <dbReference type="ARBA" id="ARBA00023157"/>
    </source>
</evidence>
<evidence type="ECO:0000256" key="2">
    <source>
        <dbReference type="ARBA" id="ARBA00022692"/>
    </source>
</evidence>
<dbReference type="Ensembl" id="ENSSSCT00060026331.1">
    <property type="protein sequence ID" value="ENSSSCP00060011190.1"/>
    <property type="gene ID" value="ENSSSCG00060019526.1"/>
</dbReference>
<proteinExistence type="inferred from homology"/>
<dbReference type="InterPro" id="IPR013783">
    <property type="entry name" value="Ig-like_fold"/>
</dbReference>
<dbReference type="Pfam" id="PF07686">
    <property type="entry name" value="V-set"/>
    <property type="match status" value="1"/>
</dbReference>
<accession>A0A8D1ULL3</accession>
<dbReference type="AlphaFoldDB" id="A0A8D1ULL3"/>
<dbReference type="SMART" id="SM00409">
    <property type="entry name" value="IG"/>
    <property type="match status" value="1"/>
</dbReference>
<dbReference type="InterPro" id="IPR003599">
    <property type="entry name" value="Ig_sub"/>
</dbReference>
<name>A0A8D1ULL3_PIG</name>
<feature type="transmembrane region" description="Helical" evidence="10">
    <location>
        <begin position="238"/>
        <end position="259"/>
    </location>
</feature>
<keyword evidence="5 10" id="KW-0472">Membrane</keyword>
<keyword evidence="4 10" id="KW-1133">Transmembrane helix</keyword>
<evidence type="ECO:0000259" key="11">
    <source>
        <dbReference type="PROSITE" id="PS50835"/>
    </source>
</evidence>
<dbReference type="PANTHER" id="PTHR15498">
    <property type="entry name" value="T-CELL IMMUNOGLOBULIN AND MUCIN DOMAIN CONTAINING TIM"/>
    <property type="match status" value="1"/>
</dbReference>
<feature type="domain" description="Ig-like" evidence="11">
    <location>
        <begin position="58"/>
        <end position="169"/>
    </location>
</feature>
<dbReference type="SUPFAM" id="SSF48726">
    <property type="entry name" value="Immunoglobulin"/>
    <property type="match status" value="1"/>
</dbReference>
<keyword evidence="7" id="KW-0325">Glycoprotein</keyword>
<evidence type="ECO:0000256" key="1">
    <source>
        <dbReference type="ARBA" id="ARBA00004479"/>
    </source>
</evidence>
<keyword evidence="8" id="KW-0393">Immunoglobulin domain</keyword>
<comment type="similarity">
    <text evidence="9">Belongs to the immunoglobulin superfamily. TIM family.</text>
</comment>
<evidence type="ECO:0000313" key="13">
    <source>
        <dbReference type="Proteomes" id="UP000694723"/>
    </source>
</evidence>
<dbReference type="InterPro" id="IPR036179">
    <property type="entry name" value="Ig-like_dom_sf"/>
</dbReference>
<dbReference type="InterPro" id="IPR007110">
    <property type="entry name" value="Ig-like_dom"/>
</dbReference>
<dbReference type="Proteomes" id="UP000694723">
    <property type="component" value="Unplaced"/>
</dbReference>
<dbReference type="GO" id="GO:0016020">
    <property type="term" value="C:membrane"/>
    <property type="evidence" value="ECO:0007669"/>
    <property type="project" value="UniProtKB-SubCell"/>
</dbReference>
<dbReference type="PROSITE" id="PS50835">
    <property type="entry name" value="IG_LIKE"/>
    <property type="match status" value="1"/>
</dbReference>
<reference evidence="12" key="1">
    <citation type="submission" date="2025-08" db="UniProtKB">
        <authorList>
            <consortium name="Ensembl"/>
        </authorList>
    </citation>
    <scope>IDENTIFICATION</scope>
</reference>
<dbReference type="InterPro" id="IPR051669">
    <property type="entry name" value="Immune_Mod/Transcr_Coactivator"/>
</dbReference>
<keyword evidence="3" id="KW-0732">Signal</keyword>
<evidence type="ECO:0000256" key="4">
    <source>
        <dbReference type="ARBA" id="ARBA00022989"/>
    </source>
</evidence>
<keyword evidence="2 10" id="KW-0812">Transmembrane</keyword>
<evidence type="ECO:0000256" key="7">
    <source>
        <dbReference type="ARBA" id="ARBA00023180"/>
    </source>
</evidence>
<evidence type="ECO:0000256" key="8">
    <source>
        <dbReference type="ARBA" id="ARBA00023319"/>
    </source>
</evidence>